<proteinExistence type="predicted"/>
<keyword evidence="1" id="KW-0862">Zinc</keyword>
<dbReference type="InterPro" id="IPR001841">
    <property type="entry name" value="Znf_RING"/>
</dbReference>
<evidence type="ECO:0000256" key="2">
    <source>
        <dbReference type="SAM" id="MobiDB-lite"/>
    </source>
</evidence>
<evidence type="ECO:0000259" key="3">
    <source>
        <dbReference type="PROSITE" id="PS50089"/>
    </source>
</evidence>
<keyword evidence="1" id="KW-0479">Metal-binding</keyword>
<organism evidence="4 5">
    <name type="scientific">Geranomyces variabilis</name>
    <dbReference type="NCBI Taxonomy" id="109894"/>
    <lineage>
        <taxon>Eukaryota</taxon>
        <taxon>Fungi</taxon>
        <taxon>Fungi incertae sedis</taxon>
        <taxon>Chytridiomycota</taxon>
        <taxon>Chytridiomycota incertae sedis</taxon>
        <taxon>Chytridiomycetes</taxon>
        <taxon>Spizellomycetales</taxon>
        <taxon>Powellomycetaceae</taxon>
        <taxon>Geranomyces</taxon>
    </lineage>
</organism>
<name>A0AAD5TN21_9FUNG</name>
<dbReference type="Pfam" id="PF15926">
    <property type="entry name" value="RNF220"/>
    <property type="match status" value="1"/>
</dbReference>
<dbReference type="GO" id="GO:0016567">
    <property type="term" value="P:protein ubiquitination"/>
    <property type="evidence" value="ECO:0007669"/>
    <property type="project" value="TreeGrafter"/>
</dbReference>
<dbReference type="SUPFAM" id="SSF57850">
    <property type="entry name" value="RING/U-box"/>
    <property type="match status" value="1"/>
</dbReference>
<comment type="caution">
    <text evidence="4">The sequence shown here is derived from an EMBL/GenBank/DDBJ whole genome shotgun (WGS) entry which is preliminary data.</text>
</comment>
<keyword evidence="5" id="KW-1185">Reference proteome</keyword>
<sequence length="381" mass="42325">MQSREAAARRRSGDLAAAKGKGSPAKKRRESSVSHGSISCPICGLHLTPAELPAHYEWELSRVEDEPPDVVEETAKTGIRARRGAAVAAAQQIASVHKGKGPAVAVNQLDDNEMLLYRVKASRLKRAALTSNKPGSVKKRHGDLDEQEPDLDSSICFMCNASLPTEPEALNRHIDDCLATQASMAESFLNDRSEQLEREGEQDGWEEYEWAGQTRIRASAMLEGGYAASGFAVRNKADLDTDEEIDIDDDDTEAFGHQQYGEDQLNEFRPVNDEQALVIEQEHMEVWQSPPEQSHNIPVGTDSNTKLVIESLKTRIRDLEASAKSTHKCLICLDPYKTPLVSVVCWHVHCEQCWLQTLGTKRLCPQCQKITAPADLRRVYL</sequence>
<dbReference type="InterPro" id="IPR040178">
    <property type="entry name" value="RNF220_RING"/>
</dbReference>
<dbReference type="CDD" id="cd16563">
    <property type="entry name" value="RING-HC_RNF220"/>
    <property type="match status" value="1"/>
</dbReference>
<dbReference type="AlphaFoldDB" id="A0AAD5TN21"/>
<dbReference type="Gene3D" id="3.30.40.10">
    <property type="entry name" value="Zinc/RING finger domain, C3HC4 (zinc finger)"/>
    <property type="match status" value="1"/>
</dbReference>
<dbReference type="InterPro" id="IPR052443">
    <property type="entry name" value="E3_ubiq-ligase_RNF220-like"/>
</dbReference>
<reference evidence="4" key="1">
    <citation type="submission" date="2020-05" db="EMBL/GenBank/DDBJ databases">
        <title>Phylogenomic resolution of chytrid fungi.</title>
        <authorList>
            <person name="Stajich J.E."/>
            <person name="Amses K."/>
            <person name="Simmons R."/>
            <person name="Seto K."/>
            <person name="Myers J."/>
            <person name="Bonds A."/>
            <person name="Quandt C.A."/>
            <person name="Barry K."/>
            <person name="Liu P."/>
            <person name="Grigoriev I."/>
            <person name="Longcore J.E."/>
            <person name="James T.Y."/>
        </authorList>
    </citation>
    <scope>NUCLEOTIDE SEQUENCE</scope>
    <source>
        <strain evidence="4">JEL0379</strain>
    </source>
</reference>
<evidence type="ECO:0000256" key="1">
    <source>
        <dbReference type="PROSITE-ProRule" id="PRU00175"/>
    </source>
</evidence>
<accession>A0AAD5TN21</accession>
<dbReference type="PANTHER" id="PTHR13459:SF1">
    <property type="entry name" value="E3 UBIQUITIN-PROTEIN LIGASE RNF220 ISOFORM X1"/>
    <property type="match status" value="1"/>
</dbReference>
<dbReference type="Proteomes" id="UP001212152">
    <property type="component" value="Unassembled WGS sequence"/>
</dbReference>
<protein>
    <recommendedName>
        <fullName evidence="3">RING-type domain-containing protein</fullName>
    </recommendedName>
</protein>
<gene>
    <name evidence="4" type="ORF">HDU87_001861</name>
</gene>
<dbReference type="PANTHER" id="PTHR13459">
    <property type="entry name" value="E3 UBIQUITIN-PROTEIN LIGASE RNF220 ISOFORM X1"/>
    <property type="match status" value="1"/>
</dbReference>
<keyword evidence="1" id="KW-0863">Zinc-finger</keyword>
<dbReference type="InterPro" id="IPR031824">
    <property type="entry name" value="RNF220_mid"/>
</dbReference>
<dbReference type="PROSITE" id="PS50089">
    <property type="entry name" value="ZF_RING_2"/>
    <property type="match status" value="1"/>
</dbReference>
<evidence type="ECO:0000313" key="5">
    <source>
        <dbReference type="Proteomes" id="UP001212152"/>
    </source>
</evidence>
<dbReference type="GO" id="GO:0008270">
    <property type="term" value="F:zinc ion binding"/>
    <property type="evidence" value="ECO:0007669"/>
    <property type="project" value="UniProtKB-KW"/>
</dbReference>
<evidence type="ECO:0000313" key="4">
    <source>
        <dbReference type="EMBL" id="KAJ3180748.1"/>
    </source>
</evidence>
<dbReference type="InterPro" id="IPR013083">
    <property type="entry name" value="Znf_RING/FYVE/PHD"/>
</dbReference>
<dbReference type="Pfam" id="PF13923">
    <property type="entry name" value="zf-C3HC4_2"/>
    <property type="match status" value="1"/>
</dbReference>
<dbReference type="EMBL" id="JADGJQ010000015">
    <property type="protein sequence ID" value="KAJ3180748.1"/>
    <property type="molecule type" value="Genomic_DNA"/>
</dbReference>
<feature type="region of interest" description="Disordered" evidence="2">
    <location>
        <begin position="1"/>
        <end position="37"/>
    </location>
</feature>
<feature type="domain" description="RING-type" evidence="3">
    <location>
        <begin position="329"/>
        <end position="368"/>
    </location>
</feature>
<feature type="compositionally biased region" description="Basic and acidic residues" evidence="2">
    <location>
        <begin position="1"/>
        <end position="13"/>
    </location>
</feature>
<dbReference type="GO" id="GO:0061630">
    <property type="term" value="F:ubiquitin protein ligase activity"/>
    <property type="evidence" value="ECO:0007669"/>
    <property type="project" value="TreeGrafter"/>
</dbReference>